<keyword evidence="2" id="KW-1185">Reference proteome</keyword>
<proteinExistence type="predicted"/>
<organism evidence="1 2">
    <name type="scientific">Agaribacillus aureus</name>
    <dbReference type="NCBI Taxonomy" id="3051825"/>
    <lineage>
        <taxon>Bacteria</taxon>
        <taxon>Pseudomonadati</taxon>
        <taxon>Bacteroidota</taxon>
        <taxon>Cytophagia</taxon>
        <taxon>Cytophagales</taxon>
        <taxon>Splendidivirgaceae</taxon>
        <taxon>Agaribacillus</taxon>
    </lineage>
</organism>
<dbReference type="Proteomes" id="UP001172083">
    <property type="component" value="Unassembled WGS sequence"/>
</dbReference>
<evidence type="ECO:0000313" key="2">
    <source>
        <dbReference type="Proteomes" id="UP001172083"/>
    </source>
</evidence>
<dbReference type="EMBL" id="JAUJEB010000016">
    <property type="protein sequence ID" value="MDN5217380.1"/>
    <property type="molecule type" value="Genomic_DNA"/>
</dbReference>
<comment type="caution">
    <text evidence="1">The sequence shown here is derived from an EMBL/GenBank/DDBJ whole genome shotgun (WGS) entry which is preliminary data.</text>
</comment>
<sequence length="126" mass="14554">MRKPTIFLIDSDLIDISILVLKIERKFNCNIYTFFDIEEVMIYNDMTPDIFIIDEKTYIKKKEIINQIMTSLNQRNSGAETKFVVYGDKGLVDIHQQMPTSGKEVNIVPLDMGYSSIQLSLNRIIG</sequence>
<reference evidence="1" key="1">
    <citation type="submission" date="2023-06" db="EMBL/GenBank/DDBJ databases">
        <title>Genomic of Agaribacillus aureum.</title>
        <authorList>
            <person name="Wang G."/>
        </authorList>
    </citation>
    <scope>NUCLEOTIDE SEQUENCE</scope>
    <source>
        <strain evidence="1">BMA12</strain>
    </source>
</reference>
<protein>
    <submittedName>
        <fullName evidence="1">Uncharacterized protein</fullName>
    </submittedName>
</protein>
<gene>
    <name evidence="1" type="ORF">QQ020_35225</name>
</gene>
<name>A0ABT8LHV3_9BACT</name>
<accession>A0ABT8LHV3</accession>
<evidence type="ECO:0000313" key="1">
    <source>
        <dbReference type="EMBL" id="MDN5217380.1"/>
    </source>
</evidence>
<dbReference type="RefSeq" id="WP_346762717.1">
    <property type="nucleotide sequence ID" value="NZ_JAUJEB010000016.1"/>
</dbReference>